<dbReference type="Gene3D" id="2.60.120.10">
    <property type="entry name" value="Jelly Rolls"/>
    <property type="match status" value="1"/>
</dbReference>
<dbReference type="Pfam" id="PF07883">
    <property type="entry name" value="Cupin_2"/>
    <property type="match status" value="1"/>
</dbReference>
<dbReference type="EMBL" id="QNRR01000002">
    <property type="protein sequence ID" value="RBP46362.1"/>
    <property type="molecule type" value="Genomic_DNA"/>
</dbReference>
<evidence type="ECO:0000313" key="4">
    <source>
        <dbReference type="Proteomes" id="UP000253426"/>
    </source>
</evidence>
<dbReference type="InterPro" id="IPR051610">
    <property type="entry name" value="GPI/OXD"/>
</dbReference>
<dbReference type="GO" id="GO:0046872">
    <property type="term" value="F:metal ion binding"/>
    <property type="evidence" value="ECO:0007669"/>
    <property type="project" value="UniProtKB-KW"/>
</dbReference>
<proteinExistence type="predicted"/>
<evidence type="ECO:0000259" key="2">
    <source>
        <dbReference type="Pfam" id="PF07883"/>
    </source>
</evidence>
<dbReference type="InterPro" id="IPR014710">
    <property type="entry name" value="RmlC-like_jellyroll"/>
</dbReference>
<evidence type="ECO:0000313" key="3">
    <source>
        <dbReference type="EMBL" id="RBP46362.1"/>
    </source>
</evidence>
<dbReference type="SUPFAM" id="SSF51182">
    <property type="entry name" value="RmlC-like cupins"/>
    <property type="match status" value="1"/>
</dbReference>
<reference evidence="3 4" key="1">
    <citation type="submission" date="2018-06" db="EMBL/GenBank/DDBJ databases">
        <title>Genomic Encyclopedia of Type Strains, Phase IV (KMG-IV): sequencing the most valuable type-strain genomes for metagenomic binning, comparative biology and taxonomic classification.</title>
        <authorList>
            <person name="Goeker M."/>
        </authorList>
    </citation>
    <scope>NUCLEOTIDE SEQUENCE [LARGE SCALE GENOMIC DNA]</scope>
    <source>
        <strain evidence="3 4">DSM 25532</strain>
    </source>
</reference>
<organism evidence="3 4">
    <name type="scientific">Roseimicrobium gellanilyticum</name>
    <dbReference type="NCBI Taxonomy" id="748857"/>
    <lineage>
        <taxon>Bacteria</taxon>
        <taxon>Pseudomonadati</taxon>
        <taxon>Verrucomicrobiota</taxon>
        <taxon>Verrucomicrobiia</taxon>
        <taxon>Verrucomicrobiales</taxon>
        <taxon>Verrucomicrobiaceae</taxon>
        <taxon>Roseimicrobium</taxon>
    </lineage>
</organism>
<sequence length="110" mass="11915">MSNPLAHDIAKKESWFEVLTTTERSQVAMMRLAEGQVTGESEDHPESDQVLLVLDGCVTGTIGENEVTVCTGQFVVIPAGVKHQFRNHGQGEAVTFNVYAVPAYPPGTKD</sequence>
<dbReference type="Proteomes" id="UP000253426">
    <property type="component" value="Unassembled WGS sequence"/>
</dbReference>
<dbReference type="PANTHER" id="PTHR35848:SF6">
    <property type="entry name" value="CUPIN TYPE-2 DOMAIN-CONTAINING PROTEIN"/>
    <property type="match status" value="1"/>
</dbReference>
<protein>
    <submittedName>
        <fullName evidence="3">Mannose-6-phosphate isomerase-like protein (Cupin superfamily)</fullName>
    </submittedName>
</protein>
<keyword evidence="4" id="KW-1185">Reference proteome</keyword>
<dbReference type="AlphaFoldDB" id="A0A366HRR1"/>
<feature type="domain" description="Cupin type-2" evidence="2">
    <location>
        <begin position="29"/>
        <end position="99"/>
    </location>
</feature>
<keyword evidence="1" id="KW-0479">Metal-binding</keyword>
<keyword evidence="3" id="KW-0413">Isomerase</keyword>
<dbReference type="RefSeq" id="WP_170156966.1">
    <property type="nucleotide sequence ID" value="NZ_QNRR01000002.1"/>
</dbReference>
<dbReference type="PANTHER" id="PTHR35848">
    <property type="entry name" value="OXALATE-BINDING PROTEIN"/>
    <property type="match status" value="1"/>
</dbReference>
<dbReference type="InterPro" id="IPR013096">
    <property type="entry name" value="Cupin_2"/>
</dbReference>
<evidence type="ECO:0000256" key="1">
    <source>
        <dbReference type="ARBA" id="ARBA00022723"/>
    </source>
</evidence>
<comment type="caution">
    <text evidence="3">The sequence shown here is derived from an EMBL/GenBank/DDBJ whole genome shotgun (WGS) entry which is preliminary data.</text>
</comment>
<gene>
    <name evidence="3" type="ORF">DES53_102753</name>
</gene>
<dbReference type="GO" id="GO:0016853">
    <property type="term" value="F:isomerase activity"/>
    <property type="evidence" value="ECO:0007669"/>
    <property type="project" value="UniProtKB-KW"/>
</dbReference>
<dbReference type="InterPro" id="IPR011051">
    <property type="entry name" value="RmlC_Cupin_sf"/>
</dbReference>
<name>A0A366HRR1_9BACT</name>
<accession>A0A366HRR1</accession>